<evidence type="ECO:0000313" key="3">
    <source>
        <dbReference type="Proteomes" id="UP000642829"/>
    </source>
</evidence>
<feature type="transmembrane region" description="Helical" evidence="1">
    <location>
        <begin position="12"/>
        <end position="32"/>
    </location>
</feature>
<organism evidence="2 3">
    <name type="scientific">Cerasicoccus arenae</name>
    <dbReference type="NCBI Taxonomy" id="424488"/>
    <lineage>
        <taxon>Bacteria</taxon>
        <taxon>Pseudomonadati</taxon>
        <taxon>Verrucomicrobiota</taxon>
        <taxon>Opitutia</taxon>
        <taxon>Puniceicoccales</taxon>
        <taxon>Cerasicoccaceae</taxon>
        <taxon>Cerasicoccus</taxon>
    </lineage>
</organism>
<dbReference type="AlphaFoldDB" id="A0A8J3DAX3"/>
<dbReference type="RefSeq" id="WP_189514811.1">
    <property type="nucleotide sequence ID" value="NZ_BMXG01000012.1"/>
</dbReference>
<keyword evidence="1" id="KW-1133">Transmembrane helix</keyword>
<keyword evidence="1" id="KW-0472">Membrane</keyword>
<keyword evidence="1" id="KW-0812">Transmembrane</keyword>
<reference evidence="2" key="1">
    <citation type="journal article" date="2014" name="Int. J. Syst. Evol. Microbiol.">
        <title>Complete genome sequence of Corynebacterium casei LMG S-19264T (=DSM 44701T), isolated from a smear-ripened cheese.</title>
        <authorList>
            <consortium name="US DOE Joint Genome Institute (JGI-PGF)"/>
            <person name="Walter F."/>
            <person name="Albersmeier A."/>
            <person name="Kalinowski J."/>
            <person name="Ruckert C."/>
        </authorList>
    </citation>
    <scope>NUCLEOTIDE SEQUENCE</scope>
    <source>
        <strain evidence="2">KCTC 12870</strain>
    </source>
</reference>
<dbReference type="Proteomes" id="UP000642829">
    <property type="component" value="Unassembled WGS sequence"/>
</dbReference>
<evidence type="ECO:0000256" key="1">
    <source>
        <dbReference type="SAM" id="Phobius"/>
    </source>
</evidence>
<name>A0A8J3DAX3_9BACT</name>
<gene>
    <name evidence="2" type="ORF">GCM10007047_20740</name>
</gene>
<evidence type="ECO:0000313" key="2">
    <source>
        <dbReference type="EMBL" id="GHC03969.1"/>
    </source>
</evidence>
<keyword evidence="3" id="KW-1185">Reference proteome</keyword>
<accession>A0A8J3DAX3</accession>
<sequence length="313" mass="35204">MTGQLKPFRRYLITLAIIILGGIAAVGGFNYWTDAYGIFGVNHLGIYASADRESKAQAYQKGDFNAVIMGNSKAAMIPAAALNKYDFFSATFGGAMPEELYYFADRYVDHGEVAIVLLDFWSFRDEFPIKEDPFAPPTLTETLDKLFSINTLDESIKTLRRNIQGEPPAFSPDGSFIAHRWIISKSTPNDILAQREFNEHARWFADFSISPDRMTYITRLAEYLRGRGIWTVAVLAPMHEHSLELMEGTPAAEQLEEWKARIEDIFPTTVDLIDSQYSAPENFFPADPTHFTPKAGVKMINDSVLPVKDAPLK</sequence>
<protein>
    <submittedName>
        <fullName evidence="2">Uncharacterized protein</fullName>
    </submittedName>
</protein>
<dbReference type="EMBL" id="BMXG01000012">
    <property type="protein sequence ID" value="GHC03969.1"/>
    <property type="molecule type" value="Genomic_DNA"/>
</dbReference>
<proteinExistence type="predicted"/>
<comment type="caution">
    <text evidence="2">The sequence shown here is derived from an EMBL/GenBank/DDBJ whole genome shotgun (WGS) entry which is preliminary data.</text>
</comment>
<reference evidence="2" key="2">
    <citation type="submission" date="2020-09" db="EMBL/GenBank/DDBJ databases">
        <authorList>
            <person name="Sun Q."/>
            <person name="Kim S."/>
        </authorList>
    </citation>
    <scope>NUCLEOTIDE SEQUENCE</scope>
    <source>
        <strain evidence="2">KCTC 12870</strain>
    </source>
</reference>